<dbReference type="Proteomes" id="UP000540266">
    <property type="component" value="Chromosome"/>
</dbReference>
<feature type="transmembrane region" description="Helical" evidence="9">
    <location>
        <begin position="93"/>
        <end position="112"/>
    </location>
</feature>
<evidence type="ECO:0000256" key="1">
    <source>
        <dbReference type="ARBA" id="ARBA00003279"/>
    </source>
</evidence>
<evidence type="ECO:0000256" key="5">
    <source>
        <dbReference type="ARBA" id="ARBA00022692"/>
    </source>
</evidence>
<comment type="function">
    <text evidence="1">Resistance to tetracycline by an active tetracycline efflux. This is an energy-dependent process that decreases the accumulation of the antibiotic in whole cells. This protein functions as a metal-tetracycline/H(+) antiporter.</text>
</comment>
<evidence type="ECO:0000313" key="13">
    <source>
        <dbReference type="Proteomes" id="UP000078551"/>
    </source>
</evidence>
<keyword evidence="6 9" id="KW-1133">Transmembrane helix</keyword>
<feature type="transmembrane region" description="Helical" evidence="9">
    <location>
        <begin position="118"/>
        <end position="138"/>
    </location>
</feature>
<dbReference type="Proteomes" id="UP000078551">
    <property type="component" value="Chromosome"/>
</dbReference>
<dbReference type="GeneID" id="45957835"/>
<accession>A0A192TBQ2</accession>
<evidence type="ECO:0000313" key="14">
    <source>
        <dbReference type="Proteomes" id="UP000540266"/>
    </source>
</evidence>
<keyword evidence="4" id="KW-1003">Cell membrane</keyword>
<evidence type="ECO:0000259" key="10">
    <source>
        <dbReference type="PROSITE" id="PS50850"/>
    </source>
</evidence>
<dbReference type="InterPro" id="IPR001958">
    <property type="entry name" value="Tet-R_TetA/multi-R_MdtG-like"/>
</dbReference>
<evidence type="ECO:0000313" key="11">
    <source>
        <dbReference type="EMBL" id="ANL85302.1"/>
    </source>
</evidence>
<feature type="transmembrane region" description="Helical" evidence="9">
    <location>
        <begin position="294"/>
        <end position="312"/>
    </location>
</feature>
<dbReference type="InterPro" id="IPR050189">
    <property type="entry name" value="MFS_Efflux_Transporters"/>
</dbReference>
<dbReference type="InterPro" id="IPR011701">
    <property type="entry name" value="MFS"/>
</dbReference>
<feature type="transmembrane region" description="Helical" evidence="9">
    <location>
        <begin position="150"/>
        <end position="169"/>
    </location>
</feature>
<name>A0A192TBQ2_9HYPH</name>
<dbReference type="PANTHER" id="PTHR43124">
    <property type="entry name" value="PURINE EFFLUX PUMP PBUE"/>
    <property type="match status" value="1"/>
</dbReference>
<dbReference type="PANTHER" id="PTHR43124:SF3">
    <property type="entry name" value="CHLORAMPHENICOL EFFLUX PUMP RV0191"/>
    <property type="match status" value="1"/>
</dbReference>
<evidence type="ECO:0000256" key="6">
    <source>
        <dbReference type="ARBA" id="ARBA00022989"/>
    </source>
</evidence>
<dbReference type="GO" id="GO:0022857">
    <property type="term" value="F:transmembrane transporter activity"/>
    <property type="evidence" value="ECO:0007669"/>
    <property type="project" value="InterPro"/>
</dbReference>
<feature type="transmembrane region" description="Helical" evidence="9">
    <location>
        <begin position="318"/>
        <end position="343"/>
    </location>
</feature>
<dbReference type="InterPro" id="IPR036259">
    <property type="entry name" value="MFS_trans_sf"/>
</dbReference>
<proteinExistence type="inferred from homology"/>
<sequence length="427" mass="43633">MTGNNSVQTSGSRLTEKTVTTSTAAPRRTILLLLTALSVLPVNIYLPALPNIAATFRADFALVNLSIAGYAIINAVTEIVAGAMSDRYGRRPVALIAVSIFIVASIGCALAPNIGIFLLFRVMQASIAAGFCVALVVIKETAGEGQAANRIGYAAMGWAIAPMLGPSFGGVLDEAFGWRAIFAAHALLGAAILAISMRELKETAGPASRPRGNYLASYRHLLSSPRFWAYTLCMACSTGTLYIFLGGASLAVGTLLGGSSAKLGLFMGMVPAGFILGSYLAARLTEKSLSLTLVIARLSTCMGLLLGLSLSISGVTHILAFFGPCMFIGIGNGLTFPAANLGVMSVRSNLAGTAAGLAAAMSIAGGALIASIAGLFLREAGAIPTLFAMLLTSASLALLAALSAAFIDGRTAPGAPHGEPAETRRGG</sequence>
<feature type="transmembrane region" description="Helical" evidence="9">
    <location>
        <begin position="175"/>
        <end position="195"/>
    </location>
</feature>
<evidence type="ECO:0000256" key="3">
    <source>
        <dbReference type="ARBA" id="ARBA00007520"/>
    </source>
</evidence>
<evidence type="ECO:0000256" key="8">
    <source>
        <dbReference type="SAM" id="MobiDB-lite"/>
    </source>
</evidence>
<dbReference type="EMBL" id="CP013568">
    <property type="protein sequence ID" value="ANL85302.1"/>
    <property type="molecule type" value="Genomic_DNA"/>
</dbReference>
<feature type="transmembrane region" description="Helical" evidence="9">
    <location>
        <begin position="383"/>
        <end position="407"/>
    </location>
</feature>
<keyword evidence="7 9" id="KW-0472">Membrane</keyword>
<dbReference type="AlphaFoldDB" id="A0A192TBQ2"/>
<dbReference type="Pfam" id="PF07690">
    <property type="entry name" value="MFS_1"/>
    <property type="match status" value="1"/>
</dbReference>
<evidence type="ECO:0000256" key="2">
    <source>
        <dbReference type="ARBA" id="ARBA00004651"/>
    </source>
</evidence>
<feature type="transmembrane region" description="Helical" evidence="9">
    <location>
        <begin position="30"/>
        <end position="48"/>
    </location>
</feature>
<reference evidence="11 13" key="1">
    <citation type="submission" date="2015-11" db="EMBL/GenBank/DDBJ databases">
        <title>The limits of bacterial species coexistence and the symbiotic plasmid transference in sympatric Rhizobium populations.</title>
        <authorList>
            <person name="Perez-Carrascal O.M."/>
            <person name="VanInsberghe D."/>
            <person name="Juarez S."/>
            <person name="Polz M.F."/>
            <person name="Vinuesa P."/>
            <person name="Gonzalez V."/>
        </authorList>
    </citation>
    <scope>NUCLEOTIDE SEQUENCE [LARGE SCALE GENOMIC DNA]</scope>
    <source>
        <strain evidence="11 13">N771</strain>
    </source>
</reference>
<dbReference type="Gene3D" id="1.20.1720.10">
    <property type="entry name" value="Multidrug resistance protein D"/>
    <property type="match status" value="1"/>
</dbReference>
<feature type="domain" description="Major facilitator superfamily (MFS) profile" evidence="10">
    <location>
        <begin position="27"/>
        <end position="412"/>
    </location>
</feature>
<organism evidence="12 14">
    <name type="scientific">Rhizobium phaseoli</name>
    <dbReference type="NCBI Taxonomy" id="396"/>
    <lineage>
        <taxon>Bacteria</taxon>
        <taxon>Pseudomonadati</taxon>
        <taxon>Pseudomonadota</taxon>
        <taxon>Alphaproteobacteria</taxon>
        <taxon>Hyphomicrobiales</taxon>
        <taxon>Rhizobiaceae</taxon>
        <taxon>Rhizobium/Agrobacterium group</taxon>
        <taxon>Rhizobium</taxon>
    </lineage>
</organism>
<feature type="region of interest" description="Disordered" evidence="8">
    <location>
        <begin position="1"/>
        <end position="20"/>
    </location>
</feature>
<keyword evidence="13" id="KW-1185">Reference proteome</keyword>
<feature type="transmembrane region" description="Helical" evidence="9">
    <location>
        <begin position="355"/>
        <end position="377"/>
    </location>
</feature>
<feature type="transmembrane region" description="Helical" evidence="9">
    <location>
        <begin position="263"/>
        <end position="282"/>
    </location>
</feature>
<feature type="transmembrane region" description="Helical" evidence="9">
    <location>
        <begin position="227"/>
        <end position="251"/>
    </location>
</feature>
<evidence type="ECO:0000256" key="9">
    <source>
        <dbReference type="SAM" id="Phobius"/>
    </source>
</evidence>
<feature type="transmembrane region" description="Helical" evidence="9">
    <location>
        <begin position="60"/>
        <end position="81"/>
    </location>
</feature>
<gene>
    <name evidence="11" type="ORF">AMC81_CH02540</name>
    <name evidence="12" type="ORF">HER27_006960</name>
</gene>
<dbReference type="PROSITE" id="PS00216">
    <property type="entry name" value="SUGAR_TRANSPORT_1"/>
    <property type="match status" value="1"/>
</dbReference>
<dbReference type="PRINTS" id="PR01035">
    <property type="entry name" value="TCRTETA"/>
</dbReference>
<evidence type="ECO:0000256" key="7">
    <source>
        <dbReference type="ARBA" id="ARBA00023136"/>
    </source>
</evidence>
<dbReference type="InterPro" id="IPR020846">
    <property type="entry name" value="MFS_dom"/>
</dbReference>
<dbReference type="PROSITE" id="PS50850">
    <property type="entry name" value="MFS"/>
    <property type="match status" value="1"/>
</dbReference>
<dbReference type="GO" id="GO:0005886">
    <property type="term" value="C:plasma membrane"/>
    <property type="evidence" value="ECO:0007669"/>
    <property type="project" value="UniProtKB-SubCell"/>
</dbReference>
<comment type="similarity">
    <text evidence="3">Belongs to the major facilitator superfamily. TCR/Tet family.</text>
</comment>
<keyword evidence="5 9" id="KW-0812">Transmembrane</keyword>
<evidence type="ECO:0000256" key="4">
    <source>
        <dbReference type="ARBA" id="ARBA00022475"/>
    </source>
</evidence>
<reference evidence="12 14" key="2">
    <citation type="submission" date="2020-11" db="EMBL/GenBank/DDBJ databases">
        <title>Indigenous Rhizobia Nodulating Common beans in Western Kenya.</title>
        <authorList>
            <person name="Wekesa C.S."/>
            <person name="Oelmueller R."/>
            <person name="Furch A.C."/>
        </authorList>
    </citation>
    <scope>NUCLEOTIDE SEQUENCE [LARGE SCALE GENOMIC DNA]</scope>
    <source>
        <strain evidence="14">BS3</strain>
        <strain evidence="12">S3</strain>
    </source>
</reference>
<evidence type="ECO:0000313" key="12">
    <source>
        <dbReference type="EMBL" id="QPK10286.1"/>
    </source>
</evidence>
<protein>
    <submittedName>
        <fullName evidence="11">Bcr/CflA subfamily drug resistance transporter protein</fullName>
    </submittedName>
    <submittedName>
        <fullName evidence="12">MFS transporter</fullName>
    </submittedName>
</protein>
<dbReference type="EMBL" id="CP064931">
    <property type="protein sequence ID" value="QPK10286.1"/>
    <property type="molecule type" value="Genomic_DNA"/>
</dbReference>
<dbReference type="SUPFAM" id="SSF103473">
    <property type="entry name" value="MFS general substrate transporter"/>
    <property type="match status" value="1"/>
</dbReference>
<comment type="subcellular location">
    <subcellularLocation>
        <location evidence="2">Cell membrane</location>
        <topology evidence="2">Multi-pass membrane protein</topology>
    </subcellularLocation>
</comment>
<dbReference type="InterPro" id="IPR005829">
    <property type="entry name" value="Sugar_transporter_CS"/>
</dbReference>
<dbReference type="RefSeq" id="WP_064825344.1">
    <property type="nucleotide sequence ID" value="NZ_CP013532.1"/>
</dbReference>